<feature type="transmembrane region" description="Helical" evidence="8">
    <location>
        <begin position="67"/>
        <end position="87"/>
    </location>
</feature>
<keyword evidence="5 6" id="KW-0472">Membrane</keyword>
<evidence type="ECO:0000256" key="5">
    <source>
        <dbReference type="ARBA" id="ARBA00023136"/>
    </source>
</evidence>
<sequence>MDSTVAYGDLPLQMPLSPIEFVKQPRVILKLGVMIVSVIGLGCATNGCSEGEYFIFNNDSRACQFAVAVNLLGFLFSIFSLVADYLYDKTANIKRRRYILISDISGAGLFGLLNFVAFCYLTNRWSNTHSAWLEEKGFEHWQQRNARSIIFFAFVALLIWGGLTFMALIRFRASAGQGAFGGGFPPSAMDGGMGTSAGIDDMYPSQPKATVGPMPPQQQQPVGGGGGVGPVNSSSYYPPPTF</sequence>
<proteinExistence type="inferred from homology"/>
<evidence type="ECO:0000256" key="3">
    <source>
        <dbReference type="ARBA" id="ARBA00022692"/>
    </source>
</evidence>
<evidence type="ECO:0000256" key="4">
    <source>
        <dbReference type="ARBA" id="ARBA00022989"/>
    </source>
</evidence>
<name>A0A564YYT5_HYMDI</name>
<gene>
    <name evidence="10" type="ORF">WMSIL1_LOCUS10952</name>
</gene>
<dbReference type="GO" id="GO:0031594">
    <property type="term" value="C:neuromuscular junction"/>
    <property type="evidence" value="ECO:0007669"/>
    <property type="project" value="TreeGrafter"/>
</dbReference>
<dbReference type="GO" id="GO:0030672">
    <property type="term" value="C:synaptic vesicle membrane"/>
    <property type="evidence" value="ECO:0007669"/>
    <property type="project" value="TreeGrafter"/>
</dbReference>
<dbReference type="PANTHER" id="PTHR10838">
    <property type="entry name" value="SYNAPTOGYRIN"/>
    <property type="match status" value="1"/>
</dbReference>
<dbReference type="InterPro" id="IPR008253">
    <property type="entry name" value="Marvel"/>
</dbReference>
<keyword evidence="3 6" id="KW-0812">Transmembrane</keyword>
<dbReference type="PROSITE" id="PS51225">
    <property type="entry name" value="MARVEL"/>
    <property type="match status" value="1"/>
</dbReference>
<comment type="similarity">
    <text evidence="2">Belongs to the synaptogyrin family.</text>
</comment>
<dbReference type="EMBL" id="CABIJS010000499">
    <property type="protein sequence ID" value="VUZ52447.1"/>
    <property type="molecule type" value="Genomic_DNA"/>
</dbReference>
<feature type="domain" description="MARVEL" evidence="9">
    <location>
        <begin position="21"/>
        <end position="172"/>
    </location>
</feature>
<comment type="subcellular location">
    <subcellularLocation>
        <location evidence="1">Membrane</location>
        <topology evidence="1">Multi-pass membrane protein</topology>
    </subcellularLocation>
</comment>
<keyword evidence="4 8" id="KW-1133">Transmembrane helix</keyword>
<protein>
    <recommendedName>
        <fullName evidence="9">MARVEL domain-containing protein</fullName>
    </recommendedName>
</protein>
<evidence type="ECO:0000256" key="8">
    <source>
        <dbReference type="SAM" id="Phobius"/>
    </source>
</evidence>
<keyword evidence="11" id="KW-1185">Reference proteome</keyword>
<reference evidence="10 11" key="1">
    <citation type="submission" date="2019-07" db="EMBL/GenBank/DDBJ databases">
        <authorList>
            <person name="Jastrzebski P J."/>
            <person name="Paukszto L."/>
            <person name="Jastrzebski P J."/>
        </authorList>
    </citation>
    <scope>NUCLEOTIDE SEQUENCE [LARGE SCALE GENOMIC DNA]</scope>
    <source>
        <strain evidence="10 11">WMS-il1</strain>
    </source>
</reference>
<feature type="region of interest" description="Disordered" evidence="7">
    <location>
        <begin position="204"/>
        <end position="242"/>
    </location>
</feature>
<dbReference type="Proteomes" id="UP000321570">
    <property type="component" value="Unassembled WGS sequence"/>
</dbReference>
<accession>A0A564YYT5</accession>
<dbReference type="InterPro" id="IPR016579">
    <property type="entry name" value="Synaptogyrin"/>
</dbReference>
<organism evidence="10 11">
    <name type="scientific">Hymenolepis diminuta</name>
    <name type="common">Rat tapeworm</name>
    <dbReference type="NCBI Taxonomy" id="6216"/>
    <lineage>
        <taxon>Eukaryota</taxon>
        <taxon>Metazoa</taxon>
        <taxon>Spiralia</taxon>
        <taxon>Lophotrochozoa</taxon>
        <taxon>Platyhelminthes</taxon>
        <taxon>Cestoda</taxon>
        <taxon>Eucestoda</taxon>
        <taxon>Cyclophyllidea</taxon>
        <taxon>Hymenolepididae</taxon>
        <taxon>Hymenolepis</taxon>
    </lineage>
</organism>
<feature type="transmembrane region" description="Helical" evidence="8">
    <location>
        <begin position="27"/>
        <end position="47"/>
    </location>
</feature>
<evidence type="ECO:0000256" key="6">
    <source>
        <dbReference type="PROSITE-ProRule" id="PRU00581"/>
    </source>
</evidence>
<evidence type="ECO:0000259" key="9">
    <source>
        <dbReference type="PROSITE" id="PS51225"/>
    </source>
</evidence>
<evidence type="ECO:0000313" key="11">
    <source>
        <dbReference type="Proteomes" id="UP000321570"/>
    </source>
</evidence>
<feature type="transmembrane region" description="Helical" evidence="8">
    <location>
        <begin position="99"/>
        <end position="123"/>
    </location>
</feature>
<evidence type="ECO:0000256" key="7">
    <source>
        <dbReference type="SAM" id="MobiDB-lite"/>
    </source>
</evidence>
<dbReference type="AlphaFoldDB" id="A0A564YYT5"/>
<evidence type="ECO:0000256" key="2">
    <source>
        <dbReference type="ARBA" id="ARBA00010252"/>
    </source>
</evidence>
<evidence type="ECO:0000256" key="1">
    <source>
        <dbReference type="ARBA" id="ARBA00004141"/>
    </source>
</evidence>
<evidence type="ECO:0000313" key="10">
    <source>
        <dbReference type="EMBL" id="VUZ52447.1"/>
    </source>
</evidence>
<dbReference type="Pfam" id="PF01284">
    <property type="entry name" value="MARVEL"/>
    <property type="match status" value="1"/>
</dbReference>
<dbReference type="PANTHER" id="PTHR10838:SF20">
    <property type="entry name" value="SYNAPTOGYRIN"/>
    <property type="match status" value="1"/>
</dbReference>
<feature type="transmembrane region" description="Helical" evidence="8">
    <location>
        <begin position="149"/>
        <end position="169"/>
    </location>
</feature>